<dbReference type="EMBL" id="BQNB010020508">
    <property type="protein sequence ID" value="GJT96737.1"/>
    <property type="molecule type" value="Genomic_DNA"/>
</dbReference>
<proteinExistence type="predicted"/>
<evidence type="ECO:0000256" key="1">
    <source>
        <dbReference type="SAM" id="MobiDB-lite"/>
    </source>
</evidence>
<comment type="caution">
    <text evidence="2">The sequence shown here is derived from an EMBL/GenBank/DDBJ whole genome shotgun (WGS) entry which is preliminary data.</text>
</comment>
<protein>
    <submittedName>
        <fullName evidence="2">Uncharacterized protein</fullName>
    </submittedName>
</protein>
<evidence type="ECO:0000313" key="3">
    <source>
        <dbReference type="Proteomes" id="UP001151760"/>
    </source>
</evidence>
<reference evidence="2" key="2">
    <citation type="submission" date="2022-01" db="EMBL/GenBank/DDBJ databases">
        <authorList>
            <person name="Yamashiro T."/>
            <person name="Shiraishi A."/>
            <person name="Satake H."/>
            <person name="Nakayama K."/>
        </authorList>
    </citation>
    <scope>NUCLEOTIDE SEQUENCE</scope>
</reference>
<keyword evidence="3" id="KW-1185">Reference proteome</keyword>
<reference evidence="2" key="1">
    <citation type="journal article" date="2022" name="Int. J. Mol. Sci.">
        <title>Draft Genome of Tanacetum Coccineum: Genomic Comparison of Closely Related Tanacetum-Family Plants.</title>
        <authorList>
            <person name="Yamashiro T."/>
            <person name="Shiraishi A."/>
            <person name="Nakayama K."/>
            <person name="Satake H."/>
        </authorList>
    </citation>
    <scope>NUCLEOTIDE SEQUENCE</scope>
</reference>
<organism evidence="2 3">
    <name type="scientific">Tanacetum coccineum</name>
    <dbReference type="NCBI Taxonomy" id="301880"/>
    <lineage>
        <taxon>Eukaryota</taxon>
        <taxon>Viridiplantae</taxon>
        <taxon>Streptophyta</taxon>
        <taxon>Embryophyta</taxon>
        <taxon>Tracheophyta</taxon>
        <taxon>Spermatophyta</taxon>
        <taxon>Magnoliopsida</taxon>
        <taxon>eudicotyledons</taxon>
        <taxon>Gunneridae</taxon>
        <taxon>Pentapetalae</taxon>
        <taxon>asterids</taxon>
        <taxon>campanulids</taxon>
        <taxon>Asterales</taxon>
        <taxon>Asteraceae</taxon>
        <taxon>Asteroideae</taxon>
        <taxon>Anthemideae</taxon>
        <taxon>Anthemidinae</taxon>
        <taxon>Tanacetum</taxon>
    </lineage>
</organism>
<feature type="region of interest" description="Disordered" evidence="1">
    <location>
        <begin position="30"/>
        <end position="54"/>
    </location>
</feature>
<evidence type="ECO:0000313" key="2">
    <source>
        <dbReference type="EMBL" id="GJT96737.1"/>
    </source>
</evidence>
<dbReference type="Proteomes" id="UP001151760">
    <property type="component" value="Unassembled WGS sequence"/>
</dbReference>
<gene>
    <name evidence="2" type="ORF">Tco_1092255</name>
</gene>
<sequence length="130" mass="13704">MNGRGATSKRVLQCSVLVVDATSASSAPVTHAYIPQTPPQTSPLTAEDISRRDHKSQLVAQLRARFSSERSQSSNSAANFADIQGKCSLKGSGILWGGKNKPFCCAEEFFPPESGGAVGEAGGEVTQTQY</sequence>
<name>A0ABQ5I9B4_9ASTR</name>
<accession>A0ABQ5I9B4</accession>